<gene>
    <name evidence="2" type="ORF">FOE78_11440</name>
</gene>
<dbReference type="InterPro" id="IPR036237">
    <property type="entry name" value="Xyl_isomerase-like_sf"/>
</dbReference>
<evidence type="ECO:0000259" key="1">
    <source>
        <dbReference type="Pfam" id="PF01261"/>
    </source>
</evidence>
<keyword evidence="3" id="KW-1185">Reference proteome</keyword>
<proteinExistence type="predicted"/>
<dbReference type="InterPro" id="IPR050312">
    <property type="entry name" value="IolE/XylAMocC-like"/>
</dbReference>
<dbReference type="InterPro" id="IPR013022">
    <property type="entry name" value="Xyl_isomerase-like_TIM-brl"/>
</dbReference>
<dbReference type="KEGG" id="mik:FOE78_11440"/>
<protein>
    <submittedName>
        <fullName evidence="2">Sugar phosphate isomerase/epimerase</fullName>
    </submittedName>
</protein>
<accession>A0A516PZ34</accession>
<dbReference type="PANTHER" id="PTHR12110:SF52">
    <property type="entry name" value="XYLOSE ISOMERASE"/>
    <property type="match status" value="1"/>
</dbReference>
<dbReference type="AlphaFoldDB" id="A0A516PZ34"/>
<dbReference type="Pfam" id="PF01261">
    <property type="entry name" value="AP_endonuc_2"/>
    <property type="match status" value="1"/>
</dbReference>
<dbReference type="SUPFAM" id="SSF51658">
    <property type="entry name" value="Xylose isomerase-like"/>
    <property type="match status" value="1"/>
</dbReference>
<dbReference type="PANTHER" id="PTHR12110">
    <property type="entry name" value="HYDROXYPYRUVATE ISOMERASE"/>
    <property type="match status" value="1"/>
</dbReference>
<dbReference type="EMBL" id="CP041692">
    <property type="protein sequence ID" value="QDP96434.1"/>
    <property type="molecule type" value="Genomic_DNA"/>
</dbReference>
<keyword evidence="2" id="KW-0413">Isomerase</keyword>
<organism evidence="2 3">
    <name type="scientific">Microlunatus elymi</name>
    <dbReference type="NCBI Taxonomy" id="2596828"/>
    <lineage>
        <taxon>Bacteria</taxon>
        <taxon>Bacillati</taxon>
        <taxon>Actinomycetota</taxon>
        <taxon>Actinomycetes</taxon>
        <taxon>Propionibacteriales</taxon>
        <taxon>Propionibacteriaceae</taxon>
        <taxon>Microlunatus</taxon>
    </lineage>
</organism>
<dbReference type="Proteomes" id="UP000319263">
    <property type="component" value="Chromosome"/>
</dbReference>
<dbReference type="RefSeq" id="WP_143986400.1">
    <property type="nucleotide sequence ID" value="NZ_CP041692.1"/>
</dbReference>
<name>A0A516PZ34_9ACTN</name>
<feature type="domain" description="Xylose isomerase-like TIM barrel" evidence="1">
    <location>
        <begin position="31"/>
        <end position="255"/>
    </location>
</feature>
<dbReference type="OrthoDB" id="3350993at2"/>
<evidence type="ECO:0000313" key="2">
    <source>
        <dbReference type="EMBL" id="QDP96434.1"/>
    </source>
</evidence>
<sequence length="266" mass="30252">MIGTGTYAYFWRMSDQVDQPISLDDALRDTAAHDLHLFQICDHDPLTTATDQRLDEILKLATDLGIELEVGTKGTDEDQLHRHLQIATRLEAKLVRSMWTAGDDRPDAAETERRLRAVLPAYEKAGVTLALETYEQVPTAALIEVIEKIDSPSLGIVLDPANTVANLELPDDVTRRCAPYVRNWHVKDFDFTRSPGWVGFHYSGVPIGTGRLDYDGIRELIEPDRRRINQIIEFWLPWQGDPAATVRTEETWTNDTITYLRSKQHD</sequence>
<dbReference type="GO" id="GO:0016853">
    <property type="term" value="F:isomerase activity"/>
    <property type="evidence" value="ECO:0007669"/>
    <property type="project" value="UniProtKB-KW"/>
</dbReference>
<reference evidence="2 3" key="1">
    <citation type="submission" date="2019-07" db="EMBL/GenBank/DDBJ databases">
        <title>Microlunatus dokdonensis sp. nov. isolated from the rhizospheric soil of the wild plant Elymus tsukushiensis.</title>
        <authorList>
            <person name="Ghim S.-Y."/>
            <person name="Hwang Y.-J."/>
            <person name="Son J.-S."/>
            <person name="Shin J.-H."/>
        </authorList>
    </citation>
    <scope>NUCLEOTIDE SEQUENCE [LARGE SCALE GENOMIC DNA]</scope>
    <source>
        <strain evidence="2 3">KUDC0627</strain>
    </source>
</reference>
<evidence type="ECO:0000313" key="3">
    <source>
        <dbReference type="Proteomes" id="UP000319263"/>
    </source>
</evidence>
<dbReference type="Gene3D" id="3.20.20.150">
    <property type="entry name" value="Divalent-metal-dependent TIM barrel enzymes"/>
    <property type="match status" value="1"/>
</dbReference>